<evidence type="ECO:0000256" key="3">
    <source>
        <dbReference type="ARBA" id="ARBA00022692"/>
    </source>
</evidence>
<dbReference type="InterPro" id="IPR023707">
    <property type="entry name" value="OM_assembly_BamA"/>
</dbReference>
<dbReference type="AlphaFoldDB" id="A0A928DRJ2"/>
<name>A0A928DRJ2_9BACT</name>
<keyword evidence="3" id="KW-0812">Transmembrane</keyword>
<evidence type="ECO:0000256" key="7">
    <source>
        <dbReference type="ARBA" id="ARBA00023237"/>
    </source>
</evidence>
<dbReference type="Pfam" id="PF01103">
    <property type="entry name" value="Omp85"/>
    <property type="match status" value="1"/>
</dbReference>
<feature type="domain" description="POTRA" evidence="10">
    <location>
        <begin position="132"/>
        <end position="210"/>
    </location>
</feature>
<keyword evidence="5" id="KW-0677">Repeat</keyword>
<comment type="caution">
    <text evidence="11">The sequence shown here is derived from an EMBL/GenBank/DDBJ whole genome shotgun (WGS) entry which is preliminary data.</text>
</comment>
<evidence type="ECO:0000256" key="1">
    <source>
        <dbReference type="ARBA" id="ARBA00004370"/>
    </source>
</evidence>
<dbReference type="InterPro" id="IPR010827">
    <property type="entry name" value="BamA/TamA_POTRA"/>
</dbReference>
<reference evidence="11" key="1">
    <citation type="submission" date="2019-04" db="EMBL/GenBank/DDBJ databases">
        <title>Evolution of Biomass-Degrading Anaerobic Consortia Revealed by Metagenomics.</title>
        <authorList>
            <person name="Peng X."/>
        </authorList>
    </citation>
    <scope>NUCLEOTIDE SEQUENCE</scope>
    <source>
        <strain evidence="11">SIG66</strain>
    </source>
</reference>
<evidence type="ECO:0000256" key="2">
    <source>
        <dbReference type="ARBA" id="ARBA00022452"/>
    </source>
</evidence>
<dbReference type="EMBL" id="SUVG01000002">
    <property type="protein sequence ID" value="MBE6420889.1"/>
    <property type="molecule type" value="Genomic_DNA"/>
</dbReference>
<dbReference type="Gene3D" id="3.10.20.310">
    <property type="entry name" value="membrane protein fhac"/>
    <property type="match status" value="5"/>
</dbReference>
<keyword evidence="4 9" id="KW-0732">Signal</keyword>
<keyword evidence="6" id="KW-0472">Membrane</keyword>
<evidence type="ECO:0000259" key="10">
    <source>
        <dbReference type="PROSITE" id="PS51779"/>
    </source>
</evidence>
<feature type="chain" id="PRO_5037528273" description="Outer membrane protein assembly factor BamA" evidence="9">
    <location>
        <begin position="34"/>
        <end position="798"/>
    </location>
</feature>
<protein>
    <recommendedName>
        <fullName evidence="8">Outer membrane protein assembly factor BamA</fullName>
    </recommendedName>
</protein>
<organism evidence="11 12">
    <name type="scientific">Candidatus Avelusimicrobium gallicola</name>
    <dbReference type="NCBI Taxonomy" id="2562704"/>
    <lineage>
        <taxon>Bacteria</taxon>
        <taxon>Pseudomonadati</taxon>
        <taxon>Elusimicrobiota</taxon>
        <taxon>Elusimicrobia</taxon>
        <taxon>Elusimicrobiales</taxon>
        <taxon>Elusimicrobiaceae</taxon>
        <taxon>Candidatus Avelusimicrobium</taxon>
    </lineage>
</organism>
<accession>A0A928DRJ2</accession>
<evidence type="ECO:0000256" key="9">
    <source>
        <dbReference type="SAM" id="SignalP"/>
    </source>
</evidence>
<dbReference type="InterPro" id="IPR034746">
    <property type="entry name" value="POTRA"/>
</dbReference>
<evidence type="ECO:0000256" key="6">
    <source>
        <dbReference type="ARBA" id="ARBA00023136"/>
    </source>
</evidence>
<keyword evidence="7" id="KW-0998">Cell outer membrane</keyword>
<evidence type="ECO:0000256" key="5">
    <source>
        <dbReference type="ARBA" id="ARBA00022737"/>
    </source>
</evidence>
<proteinExistence type="predicted"/>
<keyword evidence="2" id="KW-1134">Transmembrane beta strand</keyword>
<feature type="signal peptide" evidence="9">
    <location>
        <begin position="1"/>
        <end position="33"/>
    </location>
</feature>
<dbReference type="Pfam" id="PF07244">
    <property type="entry name" value="POTRA"/>
    <property type="match status" value="4"/>
</dbReference>
<dbReference type="GO" id="GO:0071709">
    <property type="term" value="P:membrane assembly"/>
    <property type="evidence" value="ECO:0007669"/>
    <property type="project" value="InterPro"/>
</dbReference>
<feature type="domain" description="POTRA" evidence="10">
    <location>
        <begin position="374"/>
        <end position="447"/>
    </location>
</feature>
<comment type="subcellular location">
    <subcellularLocation>
        <location evidence="1">Membrane</location>
    </subcellularLocation>
</comment>
<evidence type="ECO:0000313" key="12">
    <source>
        <dbReference type="Proteomes" id="UP000725649"/>
    </source>
</evidence>
<dbReference type="InterPro" id="IPR039910">
    <property type="entry name" value="D15-like"/>
</dbReference>
<dbReference type="PIRSF" id="PIRSF006076">
    <property type="entry name" value="OM_assembly_OMP85"/>
    <property type="match status" value="1"/>
</dbReference>
<dbReference type="Gene3D" id="2.40.160.50">
    <property type="entry name" value="membrane protein fhac: a member of the omp85/tpsb transporter family"/>
    <property type="match status" value="1"/>
</dbReference>
<dbReference type="GO" id="GO:0009279">
    <property type="term" value="C:cell outer membrane"/>
    <property type="evidence" value="ECO:0007669"/>
    <property type="project" value="UniProtKB-UniRule"/>
</dbReference>
<evidence type="ECO:0000256" key="8">
    <source>
        <dbReference type="NCBIfam" id="TIGR03303"/>
    </source>
</evidence>
<dbReference type="PROSITE" id="PS51779">
    <property type="entry name" value="POTRA"/>
    <property type="match status" value="3"/>
</dbReference>
<dbReference type="InterPro" id="IPR000184">
    <property type="entry name" value="Bac_surfAg_D15"/>
</dbReference>
<dbReference type="PANTHER" id="PTHR12815:SF47">
    <property type="entry name" value="TRANSLOCATION AND ASSEMBLY MODULE SUBUNIT TAMA"/>
    <property type="match status" value="1"/>
</dbReference>
<feature type="domain" description="POTRA" evidence="10">
    <location>
        <begin position="213"/>
        <end position="292"/>
    </location>
</feature>
<sequence length="798" mass="90301">MRAFLLKEGVITFFKHTALWALLILTAVSYARADEHAQAQMDPNGPWMICNISTEGLKNIRPKTVTKAATAKKGELYDRFQVAEDVHEISALGNFDSVEIDISPIPGTRKEKDGTGELHPCHRITYIVREKPIFDRLTYEGRKHLGKGAITQAMTLKIKDPFNEAKLQGDLDRIKAKYAEKGYVNTDISYELTPNEKLGTVDVKLIINEGERVRVQTVNLNGLAEIPAEKILKKASNRPGKVFKPQNLQRDYIKMILYGRNKGYANFNLAAPQIDINNDKTEVTISYDVTEGEKVNFGTVNFAGNNVFTPEELNQQVFFREGKLYNQKDFDDTIVAIQEQYANKGYLQVRVNPETTVENGQLNVNFDIAEGHIFYIDHVDVTGYENTKKHVFTRELSIKPGDLYDNEKIKRSQTKILNLGFINDVQIDLQPTADPQKVDLGFNVVEGRPGMFTAGLAMSSMDGLYGELSINHMNLFGRAQRLALRTLFGEEILDYTVSWSTPWIYDKPTSLGLDLFNTRRYRSFATENQAYTERRVGGRVKVGPRFKDDIYQLSLGYSFENIDIYDIDERYQCDGTKPSGECIAKGDTNMSTISTDFAVDTRDNIWDPTRGWRNSIGLALAGGPIGGDLDLWYFNARSVFNHTVWNVGGNYPIVFVLSNKFGSVQPYGRTKEVPPYEKFFLGGADTVRGYERAGEIGPEYGGDMYYVLNAELRFPLAREGRRNMAQFAFFFDVGNSWNEFNDLDFSLGPNENQFKAGVGVGLRFTTPSLPIRIDWGYGLNHKGGEDRSHFYFNMSNMI</sequence>
<dbReference type="NCBIfam" id="TIGR03303">
    <property type="entry name" value="OM_YaeT"/>
    <property type="match status" value="1"/>
</dbReference>
<evidence type="ECO:0000256" key="4">
    <source>
        <dbReference type="ARBA" id="ARBA00022729"/>
    </source>
</evidence>
<gene>
    <name evidence="11" type="primary">bamA</name>
    <name evidence="11" type="ORF">E7027_01920</name>
</gene>
<dbReference type="Proteomes" id="UP000725649">
    <property type="component" value="Unassembled WGS sequence"/>
</dbReference>
<dbReference type="PANTHER" id="PTHR12815">
    <property type="entry name" value="SORTING AND ASSEMBLY MACHINERY SAMM50 PROTEIN FAMILY MEMBER"/>
    <property type="match status" value="1"/>
</dbReference>
<evidence type="ECO:0000313" key="11">
    <source>
        <dbReference type="EMBL" id="MBE6420889.1"/>
    </source>
</evidence>